<keyword evidence="1" id="KW-1133">Transmembrane helix</keyword>
<dbReference type="OrthoDB" id="6431331at2759"/>
<protein>
    <recommendedName>
        <fullName evidence="4">AB hydrolase-1 domain-containing protein</fullName>
    </recommendedName>
</protein>
<keyword evidence="1" id="KW-0472">Membrane</keyword>
<reference evidence="3" key="2">
    <citation type="submission" date="2015-01" db="EMBL/GenBank/DDBJ databases">
        <title>Evolutionary Origins and Diversification of the Mycorrhizal Mutualists.</title>
        <authorList>
            <consortium name="DOE Joint Genome Institute"/>
            <consortium name="Mycorrhizal Genomics Consortium"/>
            <person name="Kohler A."/>
            <person name="Kuo A."/>
            <person name="Nagy L.G."/>
            <person name="Floudas D."/>
            <person name="Copeland A."/>
            <person name="Barry K.W."/>
            <person name="Cichocki N."/>
            <person name="Veneault-Fourrey C."/>
            <person name="LaButti K."/>
            <person name="Lindquist E.A."/>
            <person name="Lipzen A."/>
            <person name="Lundell T."/>
            <person name="Morin E."/>
            <person name="Murat C."/>
            <person name="Riley R."/>
            <person name="Ohm R."/>
            <person name="Sun H."/>
            <person name="Tunlid A."/>
            <person name="Henrissat B."/>
            <person name="Grigoriev I.V."/>
            <person name="Hibbett D.S."/>
            <person name="Martin F."/>
        </authorList>
    </citation>
    <scope>NUCLEOTIDE SEQUENCE [LARGE SCALE GENOMIC DNA]</scope>
    <source>
        <strain evidence="3">Zn</strain>
    </source>
</reference>
<feature type="transmembrane region" description="Helical" evidence="1">
    <location>
        <begin position="183"/>
        <end position="202"/>
    </location>
</feature>
<organism evidence="2 3">
    <name type="scientific">Oidiodendron maius (strain Zn)</name>
    <dbReference type="NCBI Taxonomy" id="913774"/>
    <lineage>
        <taxon>Eukaryota</taxon>
        <taxon>Fungi</taxon>
        <taxon>Dikarya</taxon>
        <taxon>Ascomycota</taxon>
        <taxon>Pezizomycotina</taxon>
        <taxon>Leotiomycetes</taxon>
        <taxon>Leotiomycetes incertae sedis</taxon>
        <taxon>Myxotrichaceae</taxon>
        <taxon>Oidiodendron</taxon>
    </lineage>
</organism>
<reference evidence="2 3" key="1">
    <citation type="submission" date="2014-04" db="EMBL/GenBank/DDBJ databases">
        <authorList>
            <consortium name="DOE Joint Genome Institute"/>
            <person name="Kuo A."/>
            <person name="Martino E."/>
            <person name="Perotto S."/>
            <person name="Kohler A."/>
            <person name="Nagy L.G."/>
            <person name="Floudas D."/>
            <person name="Copeland A."/>
            <person name="Barry K.W."/>
            <person name="Cichocki N."/>
            <person name="Veneault-Fourrey C."/>
            <person name="LaButti K."/>
            <person name="Lindquist E.A."/>
            <person name="Lipzen A."/>
            <person name="Lundell T."/>
            <person name="Morin E."/>
            <person name="Murat C."/>
            <person name="Sun H."/>
            <person name="Tunlid A."/>
            <person name="Henrissat B."/>
            <person name="Grigoriev I.V."/>
            <person name="Hibbett D.S."/>
            <person name="Martin F."/>
            <person name="Nordberg H.P."/>
            <person name="Cantor M.N."/>
            <person name="Hua S.X."/>
        </authorList>
    </citation>
    <scope>NUCLEOTIDE SEQUENCE [LARGE SCALE GENOMIC DNA]</scope>
    <source>
        <strain evidence="2 3">Zn</strain>
    </source>
</reference>
<gene>
    <name evidence="2" type="ORF">OIDMADRAFT_103454</name>
</gene>
<dbReference type="EMBL" id="KN832875">
    <property type="protein sequence ID" value="KIN02291.1"/>
    <property type="molecule type" value="Genomic_DNA"/>
</dbReference>
<feature type="transmembrane region" description="Helical" evidence="1">
    <location>
        <begin position="12"/>
        <end position="32"/>
    </location>
</feature>
<dbReference type="HOGENOM" id="CLU_027502_2_0_1"/>
<dbReference type="InterPro" id="IPR029058">
    <property type="entry name" value="AB_hydrolase_fold"/>
</dbReference>
<dbReference type="PANTHER" id="PTHR37471">
    <property type="entry name" value="UNNAMED PRODUCT"/>
    <property type="match status" value="1"/>
</dbReference>
<dbReference type="PANTHER" id="PTHR37471:SF1">
    <property type="entry name" value="AB HYDROLASE-1 DOMAIN-CONTAINING PROTEIN"/>
    <property type="match status" value="1"/>
</dbReference>
<keyword evidence="1" id="KW-0812">Transmembrane</keyword>
<dbReference type="STRING" id="913774.A0A0C3H2A4"/>
<accession>A0A0C3H2A4</accession>
<feature type="transmembrane region" description="Helical" evidence="1">
    <location>
        <begin position="44"/>
        <end position="66"/>
    </location>
</feature>
<dbReference type="Gene3D" id="3.40.50.1820">
    <property type="entry name" value="alpha/beta hydrolase"/>
    <property type="match status" value="1"/>
</dbReference>
<evidence type="ECO:0000256" key="1">
    <source>
        <dbReference type="SAM" id="Phobius"/>
    </source>
</evidence>
<dbReference type="Proteomes" id="UP000054321">
    <property type="component" value="Unassembled WGS sequence"/>
</dbReference>
<dbReference type="InParanoid" id="A0A0C3H2A4"/>
<sequence length="539" mass="62206">MIGTSRAEYLFIRICIFGLHYLAPFCIFYSVYAVVVHGSKSVLFRLPFVVEVYAAAESLFFLLIYLPYHYYLQRDAVHPPAPSKREREVLFNLCTDNVTEPEMYFRKWFEGANISDIKKENVKEWYAWAFFNRGGPPGDDDVELEEYVSASEKLLERPFEAGRGKAKALRLTLDRVHMLHRSLIWYSIIAMIDTITFVTLRYHGFRFYRTPLSQFFRLFPLRGHTLLTAYRSPAKYTSYWYRPHTSSTKLPVIFIHGIGIGLHPYTGFLSELNSTSSSKKDPNDQIGVLAIEIMPISSRICHHALSRQEMCDEISAIISHHFPDQKFVLASHSYGTVVSTHLLKSPLASQIGPMFLMDPVCILLHLPDVAYNFTRRKPKRANEYQLYYFASMDMGVAHTLGRCFFWNENMLWKKDVVRRKITISLGGRDIIVNSEAVRRYWSAPVKGYEKTLMPKDYANGSVKDAVLVDLDEVGGSEELRTNEEAVMNHGDGDESEYEEWRGSGTEVVWFDDLDHAQVFDNTSTRQNVIRKIQKYCEDG</sequence>
<evidence type="ECO:0000313" key="2">
    <source>
        <dbReference type="EMBL" id="KIN02291.1"/>
    </source>
</evidence>
<dbReference type="AlphaFoldDB" id="A0A0C3H2A4"/>
<dbReference type="SUPFAM" id="SSF53474">
    <property type="entry name" value="alpha/beta-Hydrolases"/>
    <property type="match status" value="1"/>
</dbReference>
<evidence type="ECO:0008006" key="4">
    <source>
        <dbReference type="Google" id="ProtNLM"/>
    </source>
</evidence>
<name>A0A0C3H2A4_OIDMZ</name>
<proteinExistence type="predicted"/>
<evidence type="ECO:0000313" key="3">
    <source>
        <dbReference type="Proteomes" id="UP000054321"/>
    </source>
</evidence>
<keyword evidence="3" id="KW-1185">Reference proteome</keyword>